<dbReference type="EMBL" id="NJEU01001517">
    <property type="protein sequence ID" value="PHH65448.1"/>
    <property type="molecule type" value="Genomic_DNA"/>
</dbReference>
<proteinExistence type="predicted"/>
<dbReference type="AlphaFoldDB" id="A0A2C5XK47"/>
<evidence type="ECO:0000313" key="2">
    <source>
        <dbReference type="EMBL" id="PHH65448.1"/>
    </source>
</evidence>
<evidence type="ECO:0000256" key="1">
    <source>
        <dbReference type="SAM" id="MobiDB-lite"/>
    </source>
</evidence>
<dbReference type="Proteomes" id="UP000224854">
    <property type="component" value="Unassembled WGS sequence"/>
</dbReference>
<organism evidence="2 3">
    <name type="scientific">Ophiocordyceps australis</name>
    <dbReference type="NCBI Taxonomy" id="1399860"/>
    <lineage>
        <taxon>Eukaryota</taxon>
        <taxon>Fungi</taxon>
        <taxon>Dikarya</taxon>
        <taxon>Ascomycota</taxon>
        <taxon>Pezizomycotina</taxon>
        <taxon>Sordariomycetes</taxon>
        <taxon>Hypocreomycetidae</taxon>
        <taxon>Hypocreales</taxon>
        <taxon>Ophiocordycipitaceae</taxon>
        <taxon>Ophiocordyceps</taxon>
    </lineage>
</organism>
<sequence length="79" mass="8561">MLGHGWYSVLEHVNPLRRLQMAAGRSGQMREKPCGHESSSPTRPDADDLGAWQAARASTVQADALNKKAAAGHREAKQP</sequence>
<protein>
    <submittedName>
        <fullName evidence="2">Uncharacterized protein</fullName>
    </submittedName>
</protein>
<reference evidence="2 3" key="1">
    <citation type="submission" date="2017-06" db="EMBL/GenBank/DDBJ databases">
        <title>Ant-infecting Ophiocordyceps genomes reveal a high diversity of potential behavioral manipulation genes and a possible major role for enterotoxins.</title>
        <authorList>
            <person name="De Bekker C."/>
            <person name="Evans H.C."/>
            <person name="Brachmann A."/>
            <person name="Hughes D.P."/>
        </authorList>
    </citation>
    <scope>NUCLEOTIDE SEQUENCE [LARGE SCALE GENOMIC DNA]</scope>
    <source>
        <strain evidence="2 3">1348a</strain>
    </source>
</reference>
<evidence type="ECO:0000313" key="3">
    <source>
        <dbReference type="Proteomes" id="UP000224854"/>
    </source>
</evidence>
<keyword evidence="3" id="KW-1185">Reference proteome</keyword>
<accession>A0A2C5XK47</accession>
<feature type="region of interest" description="Disordered" evidence="1">
    <location>
        <begin position="21"/>
        <end position="79"/>
    </location>
</feature>
<name>A0A2C5XK47_9HYPO</name>
<gene>
    <name evidence="2" type="ORF">CDD82_1663</name>
</gene>
<comment type="caution">
    <text evidence="2">The sequence shown here is derived from an EMBL/GenBank/DDBJ whole genome shotgun (WGS) entry which is preliminary data.</text>
</comment>